<comment type="caution">
    <text evidence="1">The sequence shown here is derived from an EMBL/GenBank/DDBJ whole genome shotgun (WGS) entry which is preliminary data.</text>
</comment>
<proteinExistence type="predicted"/>
<evidence type="ECO:0000313" key="1">
    <source>
        <dbReference type="EMBL" id="KAJ4819430.1"/>
    </source>
</evidence>
<dbReference type="Proteomes" id="UP001140206">
    <property type="component" value="Chromosome 1"/>
</dbReference>
<keyword evidence="2" id="KW-1185">Reference proteome</keyword>
<name>A0AAV8HSA8_9POAL</name>
<accession>A0AAV8HSA8</accession>
<sequence length="130" mass="15167">MTFPAISDETNQFSLKTTRHSNVRRFVRNEKELGQRRVGDAATIKAEMGNKPAKQYEDKDKESDLIRVRIRPEIDQDLVKWLSRDVKQLCTFVPKKPCAIQPPDHEIEYMRLHGLLDLDLDDPDLTHLLK</sequence>
<gene>
    <name evidence="1" type="ORF">LUZ62_031996</name>
</gene>
<organism evidence="1 2">
    <name type="scientific">Rhynchospora pubera</name>
    <dbReference type="NCBI Taxonomy" id="906938"/>
    <lineage>
        <taxon>Eukaryota</taxon>
        <taxon>Viridiplantae</taxon>
        <taxon>Streptophyta</taxon>
        <taxon>Embryophyta</taxon>
        <taxon>Tracheophyta</taxon>
        <taxon>Spermatophyta</taxon>
        <taxon>Magnoliopsida</taxon>
        <taxon>Liliopsida</taxon>
        <taxon>Poales</taxon>
        <taxon>Cyperaceae</taxon>
        <taxon>Cyperoideae</taxon>
        <taxon>Rhynchosporeae</taxon>
        <taxon>Rhynchospora</taxon>
    </lineage>
</organism>
<dbReference type="Pfam" id="PF25111">
    <property type="entry name" value="AtTam9"/>
    <property type="match status" value="1"/>
</dbReference>
<dbReference type="AlphaFoldDB" id="A0AAV8HSA8"/>
<dbReference type="InterPro" id="IPR056895">
    <property type="entry name" value="AtTam9"/>
</dbReference>
<evidence type="ECO:0000313" key="2">
    <source>
        <dbReference type="Proteomes" id="UP001140206"/>
    </source>
</evidence>
<dbReference type="EMBL" id="JAMFTS010000001">
    <property type="protein sequence ID" value="KAJ4819430.1"/>
    <property type="molecule type" value="Genomic_DNA"/>
</dbReference>
<protein>
    <submittedName>
        <fullName evidence="1">Aspartyl/glutamyl-tRNA (Asn/Gln) amidotransferase subunit B</fullName>
    </submittedName>
</protein>
<reference evidence="1" key="1">
    <citation type="submission" date="2022-08" db="EMBL/GenBank/DDBJ databases">
        <authorList>
            <person name="Marques A."/>
        </authorList>
    </citation>
    <scope>NUCLEOTIDE SEQUENCE</scope>
    <source>
        <strain evidence="1">RhyPub2mFocal</strain>
        <tissue evidence="1">Leaves</tissue>
    </source>
</reference>